<reference evidence="1 2" key="1">
    <citation type="submission" date="2016-08" db="EMBL/GenBank/DDBJ databases">
        <title>A Parts List for Fungal Cellulosomes Revealed by Comparative Genomics.</title>
        <authorList>
            <consortium name="DOE Joint Genome Institute"/>
            <person name="Haitjema C.H."/>
            <person name="Gilmore S.P."/>
            <person name="Henske J.K."/>
            <person name="Solomon K.V."/>
            <person name="De Groot R."/>
            <person name="Kuo A."/>
            <person name="Mondo S.J."/>
            <person name="Salamov A.A."/>
            <person name="Labutti K."/>
            <person name="Zhao Z."/>
            <person name="Chiniquy J."/>
            <person name="Barry K."/>
            <person name="Brewer H.M."/>
            <person name="Purvine S.O."/>
            <person name="Wright A.T."/>
            <person name="Boxma B."/>
            <person name="Van Alen T."/>
            <person name="Hackstein J.H."/>
            <person name="Baker S.E."/>
            <person name="Grigoriev I.V."/>
            <person name="O'Malley M.A."/>
        </authorList>
    </citation>
    <scope>NUCLEOTIDE SEQUENCE [LARGE SCALE GENOMIC DNA]</scope>
    <source>
        <strain evidence="1 2">S4</strain>
    </source>
</reference>
<evidence type="ECO:0000313" key="2">
    <source>
        <dbReference type="Proteomes" id="UP000193944"/>
    </source>
</evidence>
<proteinExistence type="predicted"/>
<dbReference type="EMBL" id="MCFG01000349">
    <property type="protein sequence ID" value="ORX75579.1"/>
    <property type="molecule type" value="Genomic_DNA"/>
</dbReference>
<dbReference type="Proteomes" id="UP000193944">
    <property type="component" value="Unassembled WGS sequence"/>
</dbReference>
<gene>
    <name evidence="1" type="ORF">BCR32DRAFT_285064</name>
</gene>
<accession>A0A1Y1WPV4</accession>
<evidence type="ECO:0000313" key="1">
    <source>
        <dbReference type="EMBL" id="ORX75579.1"/>
    </source>
</evidence>
<reference evidence="1 2" key="2">
    <citation type="submission" date="2016-08" db="EMBL/GenBank/DDBJ databases">
        <title>Pervasive Adenine N6-methylation of Active Genes in Fungi.</title>
        <authorList>
            <consortium name="DOE Joint Genome Institute"/>
            <person name="Mondo S.J."/>
            <person name="Dannebaum R.O."/>
            <person name="Kuo R.C."/>
            <person name="Labutti K."/>
            <person name="Haridas S."/>
            <person name="Kuo A."/>
            <person name="Salamov A."/>
            <person name="Ahrendt S.R."/>
            <person name="Lipzen A."/>
            <person name="Sullivan W."/>
            <person name="Andreopoulos W.B."/>
            <person name="Clum A."/>
            <person name="Lindquist E."/>
            <person name="Daum C."/>
            <person name="Ramamoorthy G.K."/>
            <person name="Gryganskyi A."/>
            <person name="Culley D."/>
            <person name="Magnuson J.K."/>
            <person name="James T.Y."/>
            <person name="O'Malley M.A."/>
            <person name="Stajich J.E."/>
            <person name="Spatafora J.W."/>
            <person name="Visel A."/>
            <person name="Grigoriev I.V."/>
        </authorList>
    </citation>
    <scope>NUCLEOTIDE SEQUENCE [LARGE SCALE GENOMIC DNA]</scope>
    <source>
        <strain evidence="1 2">S4</strain>
    </source>
</reference>
<name>A0A1Y1WPV4_9FUNG</name>
<dbReference type="Gene3D" id="3.40.50.150">
    <property type="entry name" value="Vaccinia Virus protein VP39"/>
    <property type="match status" value="1"/>
</dbReference>
<keyword evidence="2" id="KW-1185">Reference proteome</keyword>
<organism evidence="1 2">
    <name type="scientific">Anaeromyces robustus</name>
    <dbReference type="NCBI Taxonomy" id="1754192"/>
    <lineage>
        <taxon>Eukaryota</taxon>
        <taxon>Fungi</taxon>
        <taxon>Fungi incertae sedis</taxon>
        <taxon>Chytridiomycota</taxon>
        <taxon>Chytridiomycota incertae sedis</taxon>
        <taxon>Neocallimastigomycetes</taxon>
        <taxon>Neocallimastigales</taxon>
        <taxon>Neocallimastigaceae</taxon>
        <taxon>Anaeromyces</taxon>
    </lineage>
</organism>
<sequence length="91" mass="10708">MIDNKEESSSKKINISDYFCDNSSRFLLAMSESDDKFNKIDCIFMGPSRSGSTKEFIESNYKMNIRKVVYISYDPKELVRDLRILKEFIML</sequence>
<dbReference type="InterPro" id="IPR029063">
    <property type="entry name" value="SAM-dependent_MTases_sf"/>
</dbReference>
<dbReference type="AlphaFoldDB" id="A0A1Y1WPV4"/>
<protein>
    <submittedName>
        <fullName evidence="1">Uncharacterized protein</fullName>
    </submittedName>
</protein>
<comment type="caution">
    <text evidence="1">The sequence shown here is derived from an EMBL/GenBank/DDBJ whole genome shotgun (WGS) entry which is preliminary data.</text>
</comment>